<dbReference type="InterPro" id="IPR027417">
    <property type="entry name" value="P-loop_NTPase"/>
</dbReference>
<protein>
    <submittedName>
        <fullName evidence="3">Histidine kinase</fullName>
    </submittedName>
</protein>
<proteinExistence type="predicted"/>
<evidence type="ECO:0000313" key="3">
    <source>
        <dbReference type="EMBL" id="CAB9530160.1"/>
    </source>
</evidence>
<name>A0A9N8F1C3_9STRA</name>
<dbReference type="Pfam" id="PF13191">
    <property type="entry name" value="AAA_16"/>
    <property type="match status" value="1"/>
</dbReference>
<gene>
    <name evidence="3" type="ORF">SEMRO_2765_G336640.1</name>
</gene>
<dbReference type="OrthoDB" id="45468at2759"/>
<dbReference type="AlphaFoldDB" id="A0A9N8F1C3"/>
<feature type="compositionally biased region" description="Low complexity" evidence="1">
    <location>
        <begin position="13"/>
        <end position="25"/>
    </location>
</feature>
<feature type="domain" description="Orc1-like AAA ATPase" evidence="2">
    <location>
        <begin position="35"/>
        <end position="233"/>
    </location>
</feature>
<evidence type="ECO:0000256" key="1">
    <source>
        <dbReference type="SAM" id="MobiDB-lite"/>
    </source>
</evidence>
<evidence type="ECO:0000313" key="4">
    <source>
        <dbReference type="Proteomes" id="UP001153069"/>
    </source>
</evidence>
<sequence>MSSTGTTDGGSLGSSYTSIGSSSISQPHPRIPSILVGRERELGIVEEAYMSSARGSVWIGGSSGSGKTALVAEFCRQRRRKGNVLVARGKWDQLTRTSTPYAALVDAMKELCQQIQECEWMPLMMSRLLEQEEMGATVRILSRFLPQLNVMMVGEQHNPQETQRQTLDDHQGEGGDENSFTGLKIAIRTFLLLVTSYQSVMLVMDDLQWADEATLQVLSFVLQQPQTSHPHQLFLVGCYRSNEVHKDNALEVALAQLDPQAYTRIPELPNLSLEDVNLLLCERLRMEPEDSGPARQQQLALVVHDKTHGNPFFVLQFLDAMMQRGILTKSLLNHGCWQWDCQRLQAEMDLADNVVELVMQNMRRLDPGTQHFLHIGACLGNRFDTDIVRRAIHHDSSNNHDNSTISKAIRSATKEQLIEKVDRHLYRFSHDRIQQAAYQLISTDSNGIKGVEYYHYQLGVILKDLYYDHATTPVEWHLLVGTEQLNLGRKVLLQQHENHSKIMELVHMNMQAARVVKTKSAFIPAVQFLRTAMELLSIQEDREQSNNANTSLIIEVQLFHAEMELASGNATICKTLLDELLLSTSHGNRVIMMSVEDQLEAYSLQIKACERENNHAESCKVARKALTLAGIKAPRFHTGPLKMLWCIAKLNHRLQKLSLDEIVEIPRTDSRFHGLVTDIVAHMSIAFHNLEQMPSFVVTIVLLAELCLRWGPTAASTAAFSVVGSVLVGIGAVERGIQVGRLGLDILNRWNFQESVAELTVAHGYFLMHLRRPLPEMIDVMKRGYQSGMASGRIFHGHICASCSLLIRFILAAHPLSLLAEHCKAITHEMINYQSMLQYIGLMSLRQLIENLMTRDCPEGSPTATTISTRSRDKATLEGAVIPDFDEHEEKAQLEHGPPRRLTLLYYMMAAYLFGNLERGRYFAEMLLQGESEFPMMPAMLYPFFRGMIFFDLVISGPRKKKRYYLRLAKKELAQLTQWKKAGFINIVSCQLLLEAKLLSVTTKPPKNLRAVSQAFNQAIVTSSRTGFSLFAAIAHESAADFLWQLDRVQAKLHVEKSLLLMKEWGALGRVDFLMHKYNFHGETSKMDSFVSGTFLSRRNSLQIASRQHSGVNWIMKEQPEP</sequence>
<keyword evidence="3" id="KW-0418">Kinase</keyword>
<evidence type="ECO:0000259" key="2">
    <source>
        <dbReference type="Pfam" id="PF13191"/>
    </source>
</evidence>
<dbReference type="PANTHER" id="PTHR43642:SF1">
    <property type="entry name" value="HYBRID SIGNAL TRANSDUCTION HISTIDINE KINASE G"/>
    <property type="match status" value="1"/>
</dbReference>
<keyword evidence="4" id="KW-1185">Reference proteome</keyword>
<reference evidence="3" key="1">
    <citation type="submission" date="2020-06" db="EMBL/GenBank/DDBJ databases">
        <authorList>
            <consortium name="Plant Systems Biology data submission"/>
        </authorList>
    </citation>
    <scope>NUCLEOTIDE SEQUENCE</scope>
    <source>
        <strain evidence="3">D6</strain>
    </source>
</reference>
<dbReference type="SUPFAM" id="SSF52540">
    <property type="entry name" value="P-loop containing nucleoside triphosphate hydrolases"/>
    <property type="match status" value="1"/>
</dbReference>
<dbReference type="GO" id="GO:0016301">
    <property type="term" value="F:kinase activity"/>
    <property type="evidence" value="ECO:0007669"/>
    <property type="project" value="UniProtKB-KW"/>
</dbReference>
<dbReference type="InterPro" id="IPR041664">
    <property type="entry name" value="AAA_16"/>
</dbReference>
<accession>A0A9N8F1C3</accession>
<keyword evidence="3" id="KW-0808">Transferase</keyword>
<organism evidence="3 4">
    <name type="scientific">Seminavis robusta</name>
    <dbReference type="NCBI Taxonomy" id="568900"/>
    <lineage>
        <taxon>Eukaryota</taxon>
        <taxon>Sar</taxon>
        <taxon>Stramenopiles</taxon>
        <taxon>Ochrophyta</taxon>
        <taxon>Bacillariophyta</taxon>
        <taxon>Bacillariophyceae</taxon>
        <taxon>Bacillariophycidae</taxon>
        <taxon>Naviculales</taxon>
        <taxon>Naviculaceae</taxon>
        <taxon>Seminavis</taxon>
    </lineage>
</organism>
<comment type="caution">
    <text evidence="3">The sequence shown here is derived from an EMBL/GenBank/DDBJ whole genome shotgun (WGS) entry which is preliminary data.</text>
</comment>
<dbReference type="EMBL" id="CAICTM010002763">
    <property type="protein sequence ID" value="CAB9530160.1"/>
    <property type="molecule type" value="Genomic_DNA"/>
</dbReference>
<dbReference type="Proteomes" id="UP001153069">
    <property type="component" value="Unassembled WGS sequence"/>
</dbReference>
<feature type="region of interest" description="Disordered" evidence="1">
    <location>
        <begin position="1"/>
        <end position="32"/>
    </location>
</feature>
<dbReference type="Gene3D" id="3.40.50.300">
    <property type="entry name" value="P-loop containing nucleotide triphosphate hydrolases"/>
    <property type="match status" value="1"/>
</dbReference>
<dbReference type="InterPro" id="IPR053159">
    <property type="entry name" value="Hybrid_Histidine_Kinase"/>
</dbReference>
<dbReference type="PANTHER" id="PTHR43642">
    <property type="entry name" value="HYBRID SIGNAL TRANSDUCTION HISTIDINE KINASE G"/>
    <property type="match status" value="1"/>
</dbReference>